<dbReference type="InterPro" id="IPR045155">
    <property type="entry name" value="Beta-lactam_cat"/>
</dbReference>
<dbReference type="PANTHER" id="PTHR35333:SF3">
    <property type="entry name" value="BETA-LACTAMASE-TYPE TRANSPEPTIDASE FOLD CONTAINING PROTEIN"/>
    <property type="match status" value="1"/>
</dbReference>
<evidence type="ECO:0000259" key="1">
    <source>
        <dbReference type="Pfam" id="PF13354"/>
    </source>
</evidence>
<dbReference type="AlphaFoldDB" id="A0A6J4SNJ3"/>
<keyword evidence="2" id="KW-0378">Hydrolase</keyword>
<organism evidence="2">
    <name type="scientific">uncultured Solirubrobacteraceae bacterium</name>
    <dbReference type="NCBI Taxonomy" id="1162706"/>
    <lineage>
        <taxon>Bacteria</taxon>
        <taxon>Bacillati</taxon>
        <taxon>Actinomycetota</taxon>
        <taxon>Thermoleophilia</taxon>
        <taxon>Solirubrobacterales</taxon>
        <taxon>Solirubrobacteraceae</taxon>
        <taxon>environmental samples</taxon>
    </lineage>
</organism>
<evidence type="ECO:0000313" key="2">
    <source>
        <dbReference type="EMBL" id="CAA9497576.1"/>
    </source>
</evidence>
<gene>
    <name evidence="2" type="ORF">AVDCRST_MAG85-1563</name>
</gene>
<dbReference type="GO" id="GO:0030655">
    <property type="term" value="P:beta-lactam antibiotic catabolic process"/>
    <property type="evidence" value="ECO:0007669"/>
    <property type="project" value="InterPro"/>
</dbReference>
<dbReference type="PRINTS" id="PR00118">
    <property type="entry name" value="BLACTAMASEA"/>
</dbReference>
<dbReference type="Gene3D" id="3.40.710.10">
    <property type="entry name" value="DD-peptidase/beta-lactamase superfamily"/>
    <property type="match status" value="1"/>
</dbReference>
<feature type="domain" description="Beta-lactamase class A catalytic" evidence="1">
    <location>
        <begin position="23"/>
        <end position="176"/>
    </location>
</feature>
<dbReference type="EC" id="3.5.2.6" evidence="2"/>
<feature type="non-terminal residue" evidence="2">
    <location>
        <position position="1"/>
    </location>
</feature>
<dbReference type="InterPro" id="IPR000871">
    <property type="entry name" value="Beta-lactam_class-A"/>
</dbReference>
<dbReference type="PANTHER" id="PTHR35333">
    <property type="entry name" value="BETA-LACTAMASE"/>
    <property type="match status" value="1"/>
</dbReference>
<dbReference type="Pfam" id="PF13354">
    <property type="entry name" value="Beta-lactamase2"/>
    <property type="match status" value="1"/>
</dbReference>
<reference evidence="2" key="1">
    <citation type="submission" date="2020-02" db="EMBL/GenBank/DDBJ databases">
        <authorList>
            <person name="Meier V. D."/>
        </authorList>
    </citation>
    <scope>NUCLEOTIDE SEQUENCE</scope>
    <source>
        <strain evidence="2">AVDCRST_MAG85</strain>
    </source>
</reference>
<dbReference type="InterPro" id="IPR012338">
    <property type="entry name" value="Beta-lactam/transpept-like"/>
</dbReference>
<dbReference type="GO" id="GO:0046677">
    <property type="term" value="P:response to antibiotic"/>
    <property type="evidence" value="ECO:0007669"/>
    <property type="project" value="InterPro"/>
</dbReference>
<sequence length="209" mass="22259">LDGLSRAVPVRGVDDAFSPITARRVGTSMTLKELCAATVRFSDNTAANLLLDRVGGPRGLESILRGLGEDVTRMQSREPELNDWAPGDTTDTTTPRAFADDLRAFALGDALDAPERAQLVRWLRTNTTGDALVRAGVPKGWVVGDKTGMAGTYGNRNDIAVAWPPGRPPIVMAIMTNRSAPDAEHSDRLVARAAAVVAASLSERPGSER</sequence>
<dbReference type="NCBIfam" id="NF033103">
    <property type="entry name" value="bla_class_A"/>
    <property type="match status" value="1"/>
</dbReference>
<dbReference type="GO" id="GO:0008800">
    <property type="term" value="F:beta-lactamase activity"/>
    <property type="evidence" value="ECO:0007669"/>
    <property type="project" value="UniProtKB-EC"/>
</dbReference>
<proteinExistence type="predicted"/>
<protein>
    <submittedName>
        <fullName evidence="2">Class A beta-lactamase</fullName>
        <ecNumber evidence="2">3.5.2.6</ecNumber>
    </submittedName>
</protein>
<accession>A0A6J4SNJ3</accession>
<dbReference type="EMBL" id="CADCVT010000173">
    <property type="protein sequence ID" value="CAA9497576.1"/>
    <property type="molecule type" value="Genomic_DNA"/>
</dbReference>
<dbReference type="SUPFAM" id="SSF56601">
    <property type="entry name" value="beta-lactamase/transpeptidase-like"/>
    <property type="match status" value="1"/>
</dbReference>
<name>A0A6J4SNJ3_9ACTN</name>